<organism evidence="2 3">
    <name type="scientific">candidate division WWE3 bacterium CG_4_9_14_0_2_um_filter_35_11</name>
    <dbReference type="NCBI Taxonomy" id="1975077"/>
    <lineage>
        <taxon>Bacteria</taxon>
        <taxon>Katanobacteria</taxon>
    </lineage>
</organism>
<dbReference type="AlphaFoldDB" id="A0A2M8EM88"/>
<keyword evidence="1" id="KW-0472">Membrane</keyword>
<dbReference type="InterPro" id="IPR014717">
    <property type="entry name" value="Transl_elong_EF1B/ribsomal_bS6"/>
</dbReference>
<keyword evidence="1" id="KW-0812">Transmembrane</keyword>
<name>A0A2M8EM88_UNCKA</name>
<dbReference type="EMBL" id="PFSJ01000009">
    <property type="protein sequence ID" value="PJC23853.1"/>
    <property type="molecule type" value="Genomic_DNA"/>
</dbReference>
<evidence type="ECO:0000313" key="2">
    <source>
        <dbReference type="EMBL" id="PJC23853.1"/>
    </source>
</evidence>
<gene>
    <name evidence="2" type="ORF">CO058_01180</name>
</gene>
<sequence length="281" mass="31707">MSNETENKNPGKVKNIKVESLSFVKKVLPFVSIIGLLFAIFLLFYLLIIPQYRSYKQLVLDLESENLKFTEVEQRLNYLQSLYDLKDQLASNIQLAIESIPDNKDKIPNSLDQLLQIAIITGVNVDSQSLVGIVVTDDPLKPKMVKIQMQLSGDKQKLIDFIKTIGENRTIIDVENFSLDKIEEKTTNTDGAEVLVSGFNLRLNLITYYFEGSEGSTEAETQKPFTELDEVLSEISGMKYYEQRQSEVIIGKQDPFVDVPIIKDNGIPAVVVEENIGIVPQ</sequence>
<evidence type="ECO:0000313" key="3">
    <source>
        <dbReference type="Proteomes" id="UP000229756"/>
    </source>
</evidence>
<comment type="caution">
    <text evidence="2">The sequence shown here is derived from an EMBL/GenBank/DDBJ whole genome shotgun (WGS) entry which is preliminary data.</text>
</comment>
<evidence type="ECO:0008006" key="4">
    <source>
        <dbReference type="Google" id="ProtNLM"/>
    </source>
</evidence>
<evidence type="ECO:0000256" key="1">
    <source>
        <dbReference type="SAM" id="Phobius"/>
    </source>
</evidence>
<proteinExistence type="predicted"/>
<dbReference type="Gene3D" id="3.30.70.60">
    <property type="match status" value="1"/>
</dbReference>
<feature type="transmembrane region" description="Helical" evidence="1">
    <location>
        <begin position="27"/>
        <end position="48"/>
    </location>
</feature>
<keyword evidence="1" id="KW-1133">Transmembrane helix</keyword>
<accession>A0A2M8EM88</accession>
<reference evidence="3" key="1">
    <citation type="submission" date="2017-09" db="EMBL/GenBank/DDBJ databases">
        <title>Depth-based differentiation of microbial function through sediment-hosted aquifers and enrichment of novel symbionts in the deep terrestrial subsurface.</title>
        <authorList>
            <person name="Probst A.J."/>
            <person name="Ladd B."/>
            <person name="Jarett J.K."/>
            <person name="Geller-Mcgrath D.E."/>
            <person name="Sieber C.M.K."/>
            <person name="Emerson J.B."/>
            <person name="Anantharaman K."/>
            <person name="Thomas B.C."/>
            <person name="Malmstrom R."/>
            <person name="Stieglmeier M."/>
            <person name="Klingl A."/>
            <person name="Woyke T."/>
            <person name="Ryan C.M."/>
            <person name="Banfield J.F."/>
        </authorList>
    </citation>
    <scope>NUCLEOTIDE SEQUENCE [LARGE SCALE GENOMIC DNA]</scope>
</reference>
<protein>
    <recommendedName>
        <fullName evidence="4">Pilus assembly protein PilO</fullName>
    </recommendedName>
</protein>
<dbReference type="Proteomes" id="UP000229756">
    <property type="component" value="Unassembled WGS sequence"/>
</dbReference>